<proteinExistence type="inferred from homology"/>
<dbReference type="InterPro" id="IPR003599">
    <property type="entry name" value="Ig_sub"/>
</dbReference>
<feature type="domain" description="Fibronectin type-III" evidence="11">
    <location>
        <begin position="802"/>
        <end position="894"/>
    </location>
</feature>
<dbReference type="CDD" id="cd00180">
    <property type="entry name" value="PKc"/>
    <property type="match status" value="1"/>
</dbReference>
<dbReference type="Pfam" id="PF07679">
    <property type="entry name" value="I-set"/>
    <property type="match status" value="1"/>
</dbReference>
<evidence type="ECO:0000259" key="11">
    <source>
        <dbReference type="PROSITE" id="PS50853"/>
    </source>
</evidence>
<evidence type="ECO:0000313" key="13">
    <source>
        <dbReference type="WBParaSite" id="ALUE_0000373001-mRNA-1"/>
    </source>
</evidence>
<dbReference type="PROSITE" id="PS50003">
    <property type="entry name" value="PH_DOMAIN"/>
    <property type="match status" value="1"/>
</dbReference>
<dbReference type="PANTHER" id="PTHR22826:SF106">
    <property type="entry name" value="TRIO, ISOFORM A"/>
    <property type="match status" value="1"/>
</dbReference>
<sequence>LFQFASPLRTYYITYKSQCHKCVLDQQETNYGISGGARSVLSSCIDQSSSVAQSSCPLSGTPTVVDSALDPATSLSDQPDFDLPPPMSDLSSAVADAAASHSTTVSLLFSSHRMQNPQQAQESTEVVSESENGAADKGEKSAEEMARIKRHVNVCLKGTNVFRYVLMELVETERDYVKDLSSVVDGYMANLQTMDLPEDLVGKDKIIFANIAQILDFHKTLFLKEIEKCLDDYEAAGNAFVKYERRLHTYYVKYCQNKPKSDYLVGQEDFEQFFAETKQKLGHKVALCDLLIKPVQRIMKYQLLLKDIVKYTERAGDRLDVLKKALQVMHVVPKACDDMMQVGRLQNFDGNLSAQGKLIFQGTLAISDNAPSQPFKGKDRRIFLFEQSAIIADCILPRKEFGNPTYIFKNQIMVNKMVLEANVPDEPLRFIVRSSDPAQPNAFLAQANTLEEKEEWIEKINSQLDQQKTLLAALVDPKRYQNQLAGGVSAISIEDGSSEKKKAMFSRLTGKGKEASASASPVSHNSSASTQSPKHNSSNKPSKLFGFGKKSSNPSNNKSATSPPPEWYCKAKVKPNDAGQHEVVYVVLIEVQVRIVSVKCGNAIVEKENGERGEVPTYFLELDDVPGETFAEQIEYRREWYRRLDEEMGNRPKGNASTMLKNFSSLIDLASFMPIERSFSLLHIDSDRRPLCIESLNDVTVKVNSTVLLCCAFHSNEPYTLTWRGPAVSRNANFQVKHDCAEVNVGSVISTRRLQNDDSGESVFTLEGCTSADSGQYWVEAENRFGKSDTVAWVTVVDAPEMPPSLTYKPVRGKGLKLQWKQPHKGNAKYIWYIVEYKCEGMSEYEVAADGLMKCSVLISDLKPKQYSFRVRAFNELFCGEASRTLNVKPSVELIRSAARAAFLEEYNTKVNYLNEKFFEYYTVGEVIGRGRFSLVKSAVCNTSQRRFATKFLTRHPLRGVDLDEECIEKEIRTLYSLRHSNIVALRAAVKTAHDFIIVMKWINGPPILQYITRLGYVSEELIRRLCRDALAALDYMHAFNMAHLDIKVSPFLLCP</sequence>
<dbReference type="SUPFAM" id="SSF48065">
    <property type="entry name" value="DBL homology domain (DH-domain)"/>
    <property type="match status" value="1"/>
</dbReference>
<dbReference type="AlphaFoldDB" id="A0A9J2P1M1"/>
<name>A0A9J2P1M1_ASCLU</name>
<dbReference type="CDD" id="cd00096">
    <property type="entry name" value="Ig"/>
    <property type="match status" value="1"/>
</dbReference>
<dbReference type="GO" id="GO:0005524">
    <property type="term" value="F:ATP binding"/>
    <property type="evidence" value="ECO:0007669"/>
    <property type="project" value="InterPro"/>
</dbReference>
<feature type="domain" description="DH" evidence="9">
    <location>
        <begin position="161"/>
        <end position="339"/>
    </location>
</feature>
<evidence type="ECO:0000256" key="2">
    <source>
        <dbReference type="ARBA" id="ARBA00006692"/>
    </source>
</evidence>
<comment type="subcellular location">
    <subcellularLocation>
        <location evidence="1">Cytoplasm</location>
    </subcellularLocation>
</comment>
<dbReference type="SUPFAM" id="SSF49265">
    <property type="entry name" value="Fibronectin type III"/>
    <property type="match status" value="1"/>
</dbReference>
<evidence type="ECO:0000259" key="8">
    <source>
        <dbReference type="PROSITE" id="PS50003"/>
    </source>
</evidence>
<dbReference type="SUPFAM" id="SSF56112">
    <property type="entry name" value="Protein kinase-like (PK-like)"/>
    <property type="match status" value="1"/>
</dbReference>
<dbReference type="Pfam" id="PF22697">
    <property type="entry name" value="SOS1_NGEF_PH"/>
    <property type="match status" value="1"/>
</dbReference>
<evidence type="ECO:0000256" key="6">
    <source>
        <dbReference type="ARBA" id="ARBA00023319"/>
    </source>
</evidence>
<dbReference type="Pfam" id="PF00621">
    <property type="entry name" value="RhoGEF"/>
    <property type="match status" value="1"/>
</dbReference>
<evidence type="ECO:0000256" key="4">
    <source>
        <dbReference type="ARBA" id="ARBA00022658"/>
    </source>
</evidence>
<dbReference type="FunFam" id="1.20.900.10:FF:000008">
    <property type="entry name" value="rho guanine nucleotide exchange factor 25"/>
    <property type="match status" value="1"/>
</dbReference>
<dbReference type="InterPro" id="IPR036116">
    <property type="entry name" value="FN3_sf"/>
</dbReference>
<dbReference type="InterPro" id="IPR011993">
    <property type="entry name" value="PH-like_dom_sf"/>
</dbReference>
<comment type="similarity">
    <text evidence="2">Belongs to the protein kinase superfamily. CAMK Ser/Thr protein kinase family.</text>
</comment>
<dbReference type="Gene3D" id="2.60.40.10">
    <property type="entry name" value="Immunoglobulins"/>
    <property type="match status" value="2"/>
</dbReference>
<dbReference type="GO" id="GO:0005085">
    <property type="term" value="F:guanyl-nucleotide exchange factor activity"/>
    <property type="evidence" value="ECO:0007669"/>
    <property type="project" value="UniProtKB-KW"/>
</dbReference>
<dbReference type="SMART" id="SM00409">
    <property type="entry name" value="IG"/>
    <property type="match status" value="1"/>
</dbReference>
<feature type="domain" description="Protein kinase" evidence="10">
    <location>
        <begin position="922"/>
        <end position="1056"/>
    </location>
</feature>
<dbReference type="PROSITE" id="PS50010">
    <property type="entry name" value="DH_2"/>
    <property type="match status" value="1"/>
</dbReference>
<dbReference type="GO" id="GO:0019898">
    <property type="term" value="C:extrinsic component of membrane"/>
    <property type="evidence" value="ECO:0007669"/>
    <property type="project" value="TreeGrafter"/>
</dbReference>
<keyword evidence="6" id="KW-0393">Immunoglobulin domain</keyword>
<dbReference type="GO" id="GO:0004672">
    <property type="term" value="F:protein kinase activity"/>
    <property type="evidence" value="ECO:0007669"/>
    <property type="project" value="InterPro"/>
</dbReference>
<feature type="domain" description="PH" evidence="8">
    <location>
        <begin position="357"/>
        <end position="465"/>
    </location>
</feature>
<dbReference type="PROSITE" id="PS50853">
    <property type="entry name" value="FN3"/>
    <property type="match status" value="1"/>
</dbReference>
<protein>
    <submittedName>
        <fullName evidence="13">Non-specific serine/threonine protein kinase</fullName>
    </submittedName>
</protein>
<dbReference type="Gene3D" id="1.10.510.10">
    <property type="entry name" value="Transferase(Phosphotransferase) domain 1"/>
    <property type="match status" value="1"/>
</dbReference>
<dbReference type="Proteomes" id="UP000036681">
    <property type="component" value="Unplaced"/>
</dbReference>
<dbReference type="InterPro" id="IPR003961">
    <property type="entry name" value="FN3_dom"/>
</dbReference>
<dbReference type="PROSITE" id="PS00741">
    <property type="entry name" value="DH_1"/>
    <property type="match status" value="1"/>
</dbReference>
<reference evidence="13" key="1">
    <citation type="submission" date="2023-03" db="UniProtKB">
        <authorList>
            <consortium name="WormBaseParasite"/>
        </authorList>
    </citation>
    <scope>IDENTIFICATION</scope>
</reference>
<dbReference type="Pfam" id="PF00069">
    <property type="entry name" value="Pkinase"/>
    <property type="match status" value="1"/>
</dbReference>
<feature type="compositionally biased region" description="Polar residues" evidence="7">
    <location>
        <begin position="112"/>
        <end position="131"/>
    </location>
</feature>
<dbReference type="GO" id="GO:0035556">
    <property type="term" value="P:intracellular signal transduction"/>
    <property type="evidence" value="ECO:0007669"/>
    <property type="project" value="InterPro"/>
</dbReference>
<dbReference type="SMART" id="SM00233">
    <property type="entry name" value="PH"/>
    <property type="match status" value="1"/>
</dbReference>
<dbReference type="InterPro" id="IPR051336">
    <property type="entry name" value="RhoGEF_Guanine_NuclExch_SF"/>
</dbReference>
<dbReference type="PROSITE" id="PS50011">
    <property type="entry name" value="PROTEIN_KINASE_DOM"/>
    <property type="match status" value="1"/>
</dbReference>
<dbReference type="InterPro" id="IPR055251">
    <property type="entry name" value="SOS1_NGEF_PH"/>
</dbReference>
<evidence type="ECO:0000256" key="5">
    <source>
        <dbReference type="ARBA" id="ARBA00022737"/>
    </source>
</evidence>
<dbReference type="Gene3D" id="1.20.900.10">
    <property type="entry name" value="Dbl homology (DH) domain"/>
    <property type="match status" value="1"/>
</dbReference>
<accession>A0A9J2P1M1</accession>
<dbReference type="InterPro" id="IPR035899">
    <property type="entry name" value="DBL_dom_sf"/>
</dbReference>
<dbReference type="SMART" id="SM00325">
    <property type="entry name" value="RhoGEF"/>
    <property type="match status" value="1"/>
</dbReference>
<dbReference type="InterPro" id="IPR001849">
    <property type="entry name" value="PH_domain"/>
</dbReference>
<evidence type="ECO:0000256" key="7">
    <source>
        <dbReference type="SAM" id="MobiDB-lite"/>
    </source>
</evidence>
<dbReference type="SUPFAM" id="SSF50729">
    <property type="entry name" value="PH domain-like"/>
    <property type="match status" value="1"/>
</dbReference>
<dbReference type="InterPro" id="IPR011009">
    <property type="entry name" value="Kinase-like_dom_sf"/>
</dbReference>
<feature type="region of interest" description="Disordered" evidence="7">
    <location>
        <begin position="505"/>
        <end position="567"/>
    </location>
</feature>
<dbReference type="CDD" id="cd00063">
    <property type="entry name" value="FN3"/>
    <property type="match status" value="1"/>
</dbReference>
<feature type="region of interest" description="Disordered" evidence="7">
    <location>
        <begin position="112"/>
        <end position="142"/>
    </location>
</feature>
<dbReference type="Pfam" id="PF00041">
    <property type="entry name" value="fn3"/>
    <property type="match status" value="1"/>
</dbReference>
<keyword evidence="3" id="KW-0963">Cytoplasm</keyword>
<feature type="compositionally biased region" description="Low complexity" evidence="7">
    <location>
        <begin position="515"/>
        <end position="561"/>
    </location>
</feature>
<dbReference type="InterPro" id="IPR000719">
    <property type="entry name" value="Prot_kinase_dom"/>
</dbReference>
<dbReference type="CDD" id="cd00160">
    <property type="entry name" value="RhoGEF"/>
    <property type="match status" value="1"/>
</dbReference>
<dbReference type="Gene3D" id="2.30.29.30">
    <property type="entry name" value="Pleckstrin-homology domain (PH domain)/Phosphotyrosine-binding domain (PTB)"/>
    <property type="match status" value="1"/>
</dbReference>
<dbReference type="SMART" id="SM00220">
    <property type="entry name" value="S_TKc"/>
    <property type="match status" value="1"/>
</dbReference>
<evidence type="ECO:0000256" key="1">
    <source>
        <dbReference type="ARBA" id="ARBA00004496"/>
    </source>
</evidence>
<evidence type="ECO:0000256" key="3">
    <source>
        <dbReference type="ARBA" id="ARBA00022490"/>
    </source>
</evidence>
<evidence type="ECO:0000259" key="9">
    <source>
        <dbReference type="PROSITE" id="PS50010"/>
    </source>
</evidence>
<dbReference type="GO" id="GO:0007411">
    <property type="term" value="P:axon guidance"/>
    <property type="evidence" value="ECO:0007669"/>
    <property type="project" value="TreeGrafter"/>
</dbReference>
<dbReference type="InterPro" id="IPR000219">
    <property type="entry name" value="DH_dom"/>
</dbReference>
<organism evidence="12 13">
    <name type="scientific">Ascaris lumbricoides</name>
    <name type="common">Giant roundworm</name>
    <dbReference type="NCBI Taxonomy" id="6252"/>
    <lineage>
        <taxon>Eukaryota</taxon>
        <taxon>Metazoa</taxon>
        <taxon>Ecdysozoa</taxon>
        <taxon>Nematoda</taxon>
        <taxon>Chromadorea</taxon>
        <taxon>Rhabditida</taxon>
        <taxon>Spirurina</taxon>
        <taxon>Ascaridomorpha</taxon>
        <taxon>Ascaridoidea</taxon>
        <taxon>Ascarididae</taxon>
        <taxon>Ascaris</taxon>
    </lineage>
</organism>
<keyword evidence="12" id="KW-1185">Reference proteome</keyword>
<dbReference type="SMART" id="SM00060">
    <property type="entry name" value="FN3"/>
    <property type="match status" value="1"/>
</dbReference>
<keyword evidence="4" id="KW-0344">Guanine-nucleotide releasing factor</keyword>
<dbReference type="PANTHER" id="PTHR22826">
    <property type="entry name" value="RHO GUANINE EXCHANGE FACTOR-RELATED"/>
    <property type="match status" value="1"/>
</dbReference>
<dbReference type="GO" id="GO:0005737">
    <property type="term" value="C:cytoplasm"/>
    <property type="evidence" value="ECO:0007669"/>
    <property type="project" value="UniProtKB-SubCell"/>
</dbReference>
<dbReference type="InterPro" id="IPR013098">
    <property type="entry name" value="Ig_I-set"/>
</dbReference>
<dbReference type="InterPro" id="IPR001331">
    <property type="entry name" value="GDS_CDC24_CS"/>
</dbReference>
<evidence type="ECO:0000313" key="12">
    <source>
        <dbReference type="Proteomes" id="UP000036681"/>
    </source>
</evidence>
<keyword evidence="5" id="KW-0677">Repeat</keyword>
<evidence type="ECO:0000259" key="10">
    <source>
        <dbReference type="PROSITE" id="PS50011"/>
    </source>
</evidence>
<dbReference type="WBParaSite" id="ALUE_0000373001-mRNA-1">
    <property type="protein sequence ID" value="ALUE_0000373001-mRNA-1"/>
    <property type="gene ID" value="ALUE_0000373001"/>
</dbReference>
<dbReference type="InterPro" id="IPR013783">
    <property type="entry name" value="Ig-like_fold"/>
</dbReference>